<evidence type="ECO:0000313" key="1">
    <source>
        <dbReference type="EMBL" id="KAF7554953.1"/>
    </source>
</evidence>
<keyword evidence="2" id="KW-1185">Reference proteome</keyword>
<sequence>MAHVRLINPPSLFDPTEHLYSHVSVVENPSRLIHVAGQIAVDKDGNTPEDTVAQAKLALSNLRACLEAAGASVRDICNLTVYSTDTDAPIWGEIGKFLTDDDGSHLPPAAVIPVPKLGAPQ</sequence>
<proteinExistence type="predicted"/>
<dbReference type="AlphaFoldDB" id="A0A9P5HJJ9"/>
<dbReference type="EMBL" id="JAANBB010000026">
    <property type="protein sequence ID" value="KAF7554953.1"/>
    <property type="molecule type" value="Genomic_DNA"/>
</dbReference>
<comment type="caution">
    <text evidence="1">The sequence shown here is derived from an EMBL/GenBank/DDBJ whole genome shotgun (WGS) entry which is preliminary data.</text>
</comment>
<gene>
    <name evidence="1" type="ORF">G7Z17_g2574</name>
</gene>
<dbReference type="InterPro" id="IPR035959">
    <property type="entry name" value="RutC-like_sf"/>
</dbReference>
<dbReference type="OrthoDB" id="309640at2759"/>
<dbReference type="Pfam" id="PF01042">
    <property type="entry name" value="Ribonuc_L-PSP"/>
    <property type="match status" value="1"/>
</dbReference>
<reference evidence="1" key="1">
    <citation type="submission" date="2020-03" db="EMBL/GenBank/DDBJ databases">
        <title>Draft Genome Sequence of Cylindrodendrum hubeiense.</title>
        <authorList>
            <person name="Buettner E."/>
            <person name="Kellner H."/>
        </authorList>
    </citation>
    <scope>NUCLEOTIDE SEQUENCE</scope>
    <source>
        <strain evidence="1">IHI 201604</strain>
    </source>
</reference>
<dbReference type="InterPro" id="IPR006175">
    <property type="entry name" value="YjgF/YER057c/UK114"/>
</dbReference>
<name>A0A9P5HJJ9_9HYPO</name>
<organism evidence="1 2">
    <name type="scientific">Cylindrodendrum hubeiense</name>
    <dbReference type="NCBI Taxonomy" id="595255"/>
    <lineage>
        <taxon>Eukaryota</taxon>
        <taxon>Fungi</taxon>
        <taxon>Dikarya</taxon>
        <taxon>Ascomycota</taxon>
        <taxon>Pezizomycotina</taxon>
        <taxon>Sordariomycetes</taxon>
        <taxon>Hypocreomycetidae</taxon>
        <taxon>Hypocreales</taxon>
        <taxon>Nectriaceae</taxon>
        <taxon>Cylindrodendrum</taxon>
    </lineage>
</organism>
<protein>
    <submittedName>
        <fullName evidence="1">Uncharacterized protein</fullName>
    </submittedName>
</protein>
<dbReference type="SUPFAM" id="SSF55298">
    <property type="entry name" value="YjgF-like"/>
    <property type="match status" value="1"/>
</dbReference>
<accession>A0A9P5HJJ9</accession>
<evidence type="ECO:0000313" key="2">
    <source>
        <dbReference type="Proteomes" id="UP000722485"/>
    </source>
</evidence>
<dbReference type="CDD" id="cd00448">
    <property type="entry name" value="YjgF_YER057c_UK114_family"/>
    <property type="match status" value="1"/>
</dbReference>
<dbReference type="Proteomes" id="UP000722485">
    <property type="component" value="Unassembled WGS sequence"/>
</dbReference>
<dbReference type="Gene3D" id="3.30.1330.40">
    <property type="entry name" value="RutC-like"/>
    <property type="match status" value="1"/>
</dbReference>